<feature type="compositionally biased region" description="Basic and acidic residues" evidence="2">
    <location>
        <begin position="1"/>
        <end position="11"/>
    </location>
</feature>
<evidence type="ECO:0000259" key="3">
    <source>
        <dbReference type="Pfam" id="PF13598"/>
    </source>
</evidence>
<evidence type="ECO:0000313" key="5">
    <source>
        <dbReference type="EMBL" id="KAK7016777.1"/>
    </source>
</evidence>
<feature type="compositionally biased region" description="Acidic residues" evidence="2">
    <location>
        <begin position="302"/>
        <end position="336"/>
    </location>
</feature>
<feature type="region of interest" description="Disordered" evidence="2">
    <location>
        <begin position="1"/>
        <end position="29"/>
    </location>
</feature>
<feature type="domain" description="DUF4139" evidence="3">
    <location>
        <begin position="192"/>
        <end position="367"/>
    </location>
</feature>
<dbReference type="Proteomes" id="UP001383192">
    <property type="component" value="Unassembled WGS sequence"/>
</dbReference>
<keyword evidence="6" id="KW-1185">Reference proteome</keyword>
<dbReference type="InterPro" id="IPR025554">
    <property type="entry name" value="DUF4140"/>
</dbReference>
<feature type="region of interest" description="Disordered" evidence="2">
    <location>
        <begin position="272"/>
        <end position="347"/>
    </location>
</feature>
<sequence>MSVELDNDKENLLSSDDAGSTNPRRPLPGRWQAGSHFLVQDGWNSIHISDLPATIDAESLRVAVKGPASVRNITVERGRETSTSSPHVASLQSKKQTIERQVERVKKTTGSLETYSGTLSVDHVQVDHVGEWLKAIRSAGKELDEESMKLEVQLKSVKEELEHELRRIGTSGPLFTATFSLFSEDMGDIEAQVTYVVSNSSWSPSYDIKVDTRSVNSPVTLIYKAIVKQDTGESWNDATITLRTLSPSACVNLPSIETWSVSLYIPVASPQPLNRKRRRESTGGTPARKAGTYGKRNAAYEDGSDEEEEAEDGDDTEFAEAEQDDGNQEAVAENEDTAAPFTTQPSATFKLPEKVSIPSGDGIHTIVITELKSDAKLTWVCAPGGDNGDSRVHLKVGWQLRYAIGSDIPYFPAGVNVYADGSHCLEIDNTDRHKPA</sequence>
<dbReference type="InterPro" id="IPR037291">
    <property type="entry name" value="DUF4139"/>
</dbReference>
<feature type="domain" description="DUF4140" evidence="4">
    <location>
        <begin position="39"/>
        <end position="116"/>
    </location>
</feature>
<dbReference type="Pfam" id="PF13600">
    <property type="entry name" value="DUF4140"/>
    <property type="match status" value="1"/>
</dbReference>
<comment type="caution">
    <text evidence="5">The sequence shown here is derived from an EMBL/GenBank/DDBJ whole genome shotgun (WGS) entry which is preliminary data.</text>
</comment>
<dbReference type="AlphaFoldDB" id="A0AAW0AX62"/>
<evidence type="ECO:0000256" key="2">
    <source>
        <dbReference type="SAM" id="MobiDB-lite"/>
    </source>
</evidence>
<dbReference type="Pfam" id="PF13598">
    <property type="entry name" value="DUF4139"/>
    <property type="match status" value="1"/>
</dbReference>
<dbReference type="NCBIfam" id="TIGR02231">
    <property type="entry name" value="mucoidy inhibitor MuiA family protein"/>
    <property type="match status" value="1"/>
</dbReference>
<gene>
    <name evidence="5" type="ORF">VNI00_018812</name>
</gene>
<evidence type="ECO:0000313" key="6">
    <source>
        <dbReference type="Proteomes" id="UP001383192"/>
    </source>
</evidence>
<dbReference type="PANTHER" id="PTHR31005:SF8">
    <property type="entry name" value="DUF4139 DOMAIN-CONTAINING PROTEIN"/>
    <property type="match status" value="1"/>
</dbReference>
<feature type="coiled-coil region" evidence="1">
    <location>
        <begin position="140"/>
        <end position="167"/>
    </location>
</feature>
<organism evidence="5 6">
    <name type="scientific">Paramarasmius palmivorus</name>
    <dbReference type="NCBI Taxonomy" id="297713"/>
    <lineage>
        <taxon>Eukaryota</taxon>
        <taxon>Fungi</taxon>
        <taxon>Dikarya</taxon>
        <taxon>Basidiomycota</taxon>
        <taxon>Agaricomycotina</taxon>
        <taxon>Agaricomycetes</taxon>
        <taxon>Agaricomycetidae</taxon>
        <taxon>Agaricales</taxon>
        <taxon>Marasmiineae</taxon>
        <taxon>Marasmiaceae</taxon>
        <taxon>Paramarasmius</taxon>
    </lineage>
</organism>
<name>A0AAW0AX62_9AGAR</name>
<keyword evidence="1" id="KW-0175">Coiled coil</keyword>
<dbReference type="EMBL" id="JAYKXP010000276">
    <property type="protein sequence ID" value="KAK7016777.1"/>
    <property type="molecule type" value="Genomic_DNA"/>
</dbReference>
<accession>A0AAW0AX62</accession>
<dbReference type="PANTHER" id="PTHR31005">
    <property type="entry name" value="DUF4139 DOMAIN-CONTAINING PROTEIN"/>
    <property type="match status" value="1"/>
</dbReference>
<proteinExistence type="predicted"/>
<feature type="compositionally biased region" description="Polar residues" evidence="2">
    <location>
        <begin position="12"/>
        <end position="23"/>
    </location>
</feature>
<reference evidence="5 6" key="1">
    <citation type="submission" date="2024-01" db="EMBL/GenBank/DDBJ databases">
        <title>A draft genome for a cacao thread blight-causing isolate of Paramarasmius palmivorus.</title>
        <authorList>
            <person name="Baruah I.K."/>
            <person name="Bukari Y."/>
            <person name="Amoako-Attah I."/>
            <person name="Meinhardt L.W."/>
            <person name="Bailey B.A."/>
            <person name="Cohen S.P."/>
        </authorList>
    </citation>
    <scope>NUCLEOTIDE SEQUENCE [LARGE SCALE GENOMIC DNA]</scope>
    <source>
        <strain evidence="5 6">GH-12</strain>
    </source>
</reference>
<evidence type="ECO:0000256" key="1">
    <source>
        <dbReference type="SAM" id="Coils"/>
    </source>
</evidence>
<protein>
    <submittedName>
        <fullName evidence="5">Uncharacterized protein</fullName>
    </submittedName>
</protein>
<evidence type="ECO:0000259" key="4">
    <source>
        <dbReference type="Pfam" id="PF13600"/>
    </source>
</evidence>
<dbReference type="InterPro" id="IPR011935">
    <property type="entry name" value="CHP02231"/>
</dbReference>